<dbReference type="RefSeq" id="WP_123421709.1">
    <property type="nucleotide sequence ID" value="NZ_RJUL01000006.1"/>
</dbReference>
<evidence type="ECO:0000256" key="1">
    <source>
        <dbReference type="SAM" id="Phobius"/>
    </source>
</evidence>
<dbReference type="EMBL" id="RJUL01000006">
    <property type="protein sequence ID" value="ROQ24769.1"/>
    <property type="molecule type" value="Genomic_DNA"/>
</dbReference>
<dbReference type="STRING" id="584787.GCA_001247655_01117"/>
<name>A0A3N1P9P9_9GAMM</name>
<evidence type="ECO:0008006" key="4">
    <source>
        <dbReference type="Google" id="ProtNLM"/>
    </source>
</evidence>
<organism evidence="2 3">
    <name type="scientific">Gallaecimonas pentaromativorans</name>
    <dbReference type="NCBI Taxonomy" id="584787"/>
    <lineage>
        <taxon>Bacteria</taxon>
        <taxon>Pseudomonadati</taxon>
        <taxon>Pseudomonadota</taxon>
        <taxon>Gammaproteobacteria</taxon>
        <taxon>Enterobacterales</taxon>
        <taxon>Gallaecimonadaceae</taxon>
        <taxon>Gallaecimonas</taxon>
    </lineage>
</organism>
<proteinExistence type="predicted"/>
<evidence type="ECO:0000313" key="2">
    <source>
        <dbReference type="EMBL" id="ROQ24769.1"/>
    </source>
</evidence>
<feature type="transmembrane region" description="Helical" evidence="1">
    <location>
        <begin position="49"/>
        <end position="68"/>
    </location>
</feature>
<keyword evidence="1" id="KW-0812">Transmembrane</keyword>
<comment type="caution">
    <text evidence="2">The sequence shown here is derived from an EMBL/GenBank/DDBJ whole genome shotgun (WGS) entry which is preliminary data.</text>
</comment>
<sequence>MSFLKQNKDVDALVAVMKSRLSEARDKHALYALLTPALSFKGPVKYNNTPLWVVALVGITIAAINAANQRNLRFNGHQELVTTLWVLATLATLIPLGWIAWRSRRLKGLSDAIWQKNLLLDNQLAPVPCDGAKEAKALGQRFYDFRRGNHRRSIDALYKGHYQGEQHSFDYRVFHFHYVDKHTHTSTDSKGRTTTRTSYSHYHRYGLLLDFGYARNIAILGNGSSGHKGSRWEPASLDFRKCFKVLTDDEMAAARFLKPAVVEALTTLGAQFRRANLELNADGALCLSVSDNDLVSLPRPLGLEAPQAFLALLKEDTPLPKLRQLLKEVHLLLVHSDNNF</sequence>
<keyword evidence="1" id="KW-1133">Transmembrane helix</keyword>
<accession>A0A3N1P9P9</accession>
<keyword evidence="1" id="KW-0472">Membrane</keyword>
<dbReference type="AlphaFoldDB" id="A0A3N1P9P9"/>
<feature type="transmembrane region" description="Helical" evidence="1">
    <location>
        <begin position="80"/>
        <end position="101"/>
    </location>
</feature>
<reference evidence="2 3" key="1">
    <citation type="submission" date="2018-11" db="EMBL/GenBank/DDBJ databases">
        <title>Genomic Encyclopedia of Type Strains, Phase IV (KMG-IV): sequencing the most valuable type-strain genomes for metagenomic binning, comparative biology and taxonomic classification.</title>
        <authorList>
            <person name="Goeker M."/>
        </authorList>
    </citation>
    <scope>NUCLEOTIDE SEQUENCE [LARGE SCALE GENOMIC DNA]</scope>
    <source>
        <strain evidence="2 3">DSM 21945</strain>
    </source>
</reference>
<gene>
    <name evidence="2" type="ORF">EDC28_10616</name>
</gene>
<keyword evidence="3" id="KW-1185">Reference proteome</keyword>
<dbReference type="Proteomes" id="UP000268033">
    <property type="component" value="Unassembled WGS sequence"/>
</dbReference>
<protein>
    <recommendedName>
        <fullName evidence="4">DUF3137 domain-containing protein</fullName>
    </recommendedName>
</protein>
<evidence type="ECO:0000313" key="3">
    <source>
        <dbReference type="Proteomes" id="UP000268033"/>
    </source>
</evidence>